<dbReference type="Gene3D" id="3.90.1410.10">
    <property type="entry name" value="set domain protein methyltransferase, domain 1"/>
    <property type="match status" value="1"/>
</dbReference>
<evidence type="ECO:0000313" key="3">
    <source>
        <dbReference type="Proteomes" id="UP000722791"/>
    </source>
</evidence>
<evidence type="ECO:0000313" key="2">
    <source>
        <dbReference type="EMBL" id="GIL98986.1"/>
    </source>
</evidence>
<accession>A0A8J4DGR8</accession>
<dbReference type="SUPFAM" id="SSF82199">
    <property type="entry name" value="SET domain"/>
    <property type="match status" value="1"/>
</dbReference>
<sequence>RKMHAMASRYCARGQIAIFDRRLPPPSISLHTSSRHFIAIQHVQFTSMKCLNSNFFNISGKSDRGAIPRTALQSATAEAPTSPVREDSNDDESDLQNFLSWLVANGVQGIGQEGSKLALFQSENGERGLMCEEPVSKGDVVLEVPLRLALTDHSEDAESNQLLYPVGNGKMGERGKICHYFHWSSSLTARWVDGAVRPAGRWAKAVKTHTPHPSM</sequence>
<evidence type="ECO:0000256" key="1">
    <source>
        <dbReference type="SAM" id="MobiDB-lite"/>
    </source>
</evidence>
<name>A0A8J4DGR8_9CHLO</name>
<dbReference type="InterPro" id="IPR046341">
    <property type="entry name" value="SET_dom_sf"/>
</dbReference>
<protein>
    <submittedName>
        <fullName evidence="2">Uncharacterized protein</fullName>
    </submittedName>
</protein>
<dbReference type="EMBL" id="BNCQ01000006">
    <property type="protein sequence ID" value="GIL98986.1"/>
    <property type="molecule type" value="Genomic_DNA"/>
</dbReference>
<reference evidence="2" key="1">
    <citation type="journal article" date="2021" name="Proc. Natl. Acad. Sci. U.S.A.">
        <title>Three genomes in the algal genus Volvox reveal the fate of a haploid sex-determining region after a transition to homothallism.</title>
        <authorList>
            <person name="Yamamoto K."/>
            <person name="Hamaji T."/>
            <person name="Kawai-Toyooka H."/>
            <person name="Matsuzaki R."/>
            <person name="Takahashi F."/>
            <person name="Nishimura Y."/>
            <person name="Kawachi M."/>
            <person name="Noguchi H."/>
            <person name="Minakuchi Y."/>
            <person name="Umen J.G."/>
            <person name="Toyoda A."/>
            <person name="Nozaki H."/>
        </authorList>
    </citation>
    <scope>NUCLEOTIDE SEQUENCE</scope>
    <source>
        <strain evidence="2">NIES-3785</strain>
    </source>
</reference>
<gene>
    <name evidence="2" type="ORF">Vretimale_4284</name>
</gene>
<dbReference type="AlphaFoldDB" id="A0A8J4DGR8"/>
<feature type="region of interest" description="Disordered" evidence="1">
    <location>
        <begin position="71"/>
        <end position="92"/>
    </location>
</feature>
<proteinExistence type="predicted"/>
<organism evidence="2 3">
    <name type="scientific">Volvox reticuliferus</name>
    <dbReference type="NCBI Taxonomy" id="1737510"/>
    <lineage>
        <taxon>Eukaryota</taxon>
        <taxon>Viridiplantae</taxon>
        <taxon>Chlorophyta</taxon>
        <taxon>core chlorophytes</taxon>
        <taxon>Chlorophyceae</taxon>
        <taxon>CS clade</taxon>
        <taxon>Chlamydomonadales</taxon>
        <taxon>Volvocaceae</taxon>
        <taxon>Volvox</taxon>
    </lineage>
</organism>
<comment type="caution">
    <text evidence="2">The sequence shown here is derived from an EMBL/GenBank/DDBJ whole genome shotgun (WGS) entry which is preliminary data.</text>
</comment>
<feature type="non-terminal residue" evidence="2">
    <location>
        <position position="1"/>
    </location>
</feature>
<dbReference type="Proteomes" id="UP000722791">
    <property type="component" value="Unassembled WGS sequence"/>
</dbReference>